<sequence>MAGCVHTHTIILLHGRDSQACEFASEFFECEATDATPAGDRTLTALFPTIRWVFPQARTIRSERFDADMPQWFDMWSLEDVQERSELQVPGLRSSVDLIIDIIKDEELLVPRGKIFLGGISQGFATSLAALFADGRGGFAGLCGLCSWLPLANEAASIIHQHSDPVEQFTSIQRLYVDGVKNGKELVVLALVPELRSIPILLEHSRDDSVISVQNSMGIRDTLAGKLSFRSIEWHEYDDGGHWINEPRGVDDFVSFLRRIMSTQKLGEDDRRI</sequence>
<dbReference type="GeneID" id="85322225"/>
<evidence type="ECO:0000313" key="4">
    <source>
        <dbReference type="Proteomes" id="UP001172101"/>
    </source>
</evidence>
<dbReference type="InterPro" id="IPR029058">
    <property type="entry name" value="AB_hydrolase_fold"/>
</dbReference>
<dbReference type="EMBL" id="JAUIRO010000009">
    <property type="protein sequence ID" value="KAK0701991.1"/>
    <property type="molecule type" value="Genomic_DNA"/>
</dbReference>
<dbReference type="Pfam" id="PF02230">
    <property type="entry name" value="Abhydrolase_2"/>
    <property type="match status" value="1"/>
</dbReference>
<dbReference type="GO" id="GO:0052689">
    <property type="term" value="F:carboxylic ester hydrolase activity"/>
    <property type="evidence" value="ECO:0007669"/>
    <property type="project" value="TreeGrafter"/>
</dbReference>
<evidence type="ECO:0000256" key="1">
    <source>
        <dbReference type="ARBA" id="ARBA00006499"/>
    </source>
</evidence>
<evidence type="ECO:0000259" key="2">
    <source>
        <dbReference type="Pfam" id="PF02230"/>
    </source>
</evidence>
<dbReference type="GO" id="GO:0005737">
    <property type="term" value="C:cytoplasm"/>
    <property type="evidence" value="ECO:0007669"/>
    <property type="project" value="TreeGrafter"/>
</dbReference>
<dbReference type="InterPro" id="IPR003140">
    <property type="entry name" value="PLipase/COase/thioEstase"/>
</dbReference>
<feature type="domain" description="Phospholipase/carboxylesterase/thioesterase" evidence="2">
    <location>
        <begin position="6"/>
        <end position="157"/>
    </location>
</feature>
<name>A0AA40DHX8_9PEZI</name>
<dbReference type="AlphaFoldDB" id="A0AA40DHX8"/>
<comment type="similarity">
    <text evidence="1">Belongs to the AB hydrolase superfamily. AB hydrolase 2 family.</text>
</comment>
<accession>A0AA40DHX8</accession>
<organism evidence="3 4">
    <name type="scientific">Lasiosphaeria miniovina</name>
    <dbReference type="NCBI Taxonomy" id="1954250"/>
    <lineage>
        <taxon>Eukaryota</taxon>
        <taxon>Fungi</taxon>
        <taxon>Dikarya</taxon>
        <taxon>Ascomycota</taxon>
        <taxon>Pezizomycotina</taxon>
        <taxon>Sordariomycetes</taxon>
        <taxon>Sordariomycetidae</taxon>
        <taxon>Sordariales</taxon>
        <taxon>Lasiosphaeriaceae</taxon>
        <taxon>Lasiosphaeria</taxon>
    </lineage>
</organism>
<keyword evidence="4" id="KW-1185">Reference proteome</keyword>
<protein>
    <submittedName>
        <fullName evidence="3">Alpha/Beta hydrolase protein</fullName>
    </submittedName>
</protein>
<dbReference type="PANTHER" id="PTHR10655:SF63">
    <property type="entry name" value="PHOSPHOLIPASE_CARBOXYLESTERASE_THIOESTERASE DOMAIN-CONTAINING PROTEIN"/>
    <property type="match status" value="1"/>
</dbReference>
<dbReference type="RefSeq" id="XP_060289655.1">
    <property type="nucleotide sequence ID" value="XM_060438955.1"/>
</dbReference>
<reference evidence="3" key="1">
    <citation type="submission" date="2023-06" db="EMBL/GenBank/DDBJ databases">
        <title>Genome-scale phylogeny and comparative genomics of the fungal order Sordariales.</title>
        <authorList>
            <consortium name="Lawrence Berkeley National Laboratory"/>
            <person name="Hensen N."/>
            <person name="Bonometti L."/>
            <person name="Westerberg I."/>
            <person name="Brannstrom I.O."/>
            <person name="Guillou S."/>
            <person name="Cros-Aarteil S."/>
            <person name="Calhoun S."/>
            <person name="Haridas S."/>
            <person name="Kuo A."/>
            <person name="Mondo S."/>
            <person name="Pangilinan J."/>
            <person name="Riley R."/>
            <person name="LaButti K."/>
            <person name="Andreopoulos B."/>
            <person name="Lipzen A."/>
            <person name="Chen C."/>
            <person name="Yanf M."/>
            <person name="Daum C."/>
            <person name="Ng V."/>
            <person name="Clum A."/>
            <person name="Steindorff A."/>
            <person name="Ohm R."/>
            <person name="Martin F."/>
            <person name="Silar P."/>
            <person name="Natvig D."/>
            <person name="Lalanne C."/>
            <person name="Gautier V."/>
            <person name="Ament-velasquez S.L."/>
            <person name="Kruys A."/>
            <person name="Hutchinson M.I."/>
            <person name="Powell A.J."/>
            <person name="Barry K."/>
            <person name="Miller A.N."/>
            <person name="Grigoriev I.V."/>
            <person name="Debuchy R."/>
            <person name="Gladieux P."/>
            <person name="Thoren M.H."/>
            <person name="Johannesson H."/>
        </authorList>
    </citation>
    <scope>NUCLEOTIDE SEQUENCE</scope>
    <source>
        <strain evidence="3">SMH2392-1A</strain>
    </source>
</reference>
<comment type="caution">
    <text evidence="3">The sequence shown here is derived from an EMBL/GenBank/DDBJ whole genome shotgun (WGS) entry which is preliminary data.</text>
</comment>
<dbReference type="Proteomes" id="UP001172101">
    <property type="component" value="Unassembled WGS sequence"/>
</dbReference>
<proteinExistence type="inferred from homology"/>
<dbReference type="Gene3D" id="3.40.50.1820">
    <property type="entry name" value="alpha/beta hydrolase"/>
    <property type="match status" value="1"/>
</dbReference>
<evidence type="ECO:0000313" key="3">
    <source>
        <dbReference type="EMBL" id="KAK0701991.1"/>
    </source>
</evidence>
<dbReference type="SUPFAM" id="SSF53474">
    <property type="entry name" value="alpha/beta-Hydrolases"/>
    <property type="match status" value="1"/>
</dbReference>
<keyword evidence="3" id="KW-0378">Hydrolase</keyword>
<gene>
    <name evidence="3" type="ORF">B0T26DRAFT_659503</name>
</gene>
<dbReference type="PANTHER" id="PTHR10655">
    <property type="entry name" value="LYSOPHOSPHOLIPASE-RELATED"/>
    <property type="match status" value="1"/>
</dbReference>
<dbReference type="GO" id="GO:0008474">
    <property type="term" value="F:palmitoyl-(protein) hydrolase activity"/>
    <property type="evidence" value="ECO:0007669"/>
    <property type="project" value="TreeGrafter"/>
</dbReference>
<dbReference type="InterPro" id="IPR050565">
    <property type="entry name" value="LYPA1-2/EST-like"/>
</dbReference>